<organism evidence="8 9">
    <name type="scientific">Aliikangiella coralliicola</name>
    <dbReference type="NCBI Taxonomy" id="2592383"/>
    <lineage>
        <taxon>Bacteria</taxon>
        <taxon>Pseudomonadati</taxon>
        <taxon>Pseudomonadota</taxon>
        <taxon>Gammaproteobacteria</taxon>
        <taxon>Oceanospirillales</taxon>
        <taxon>Pleioneaceae</taxon>
        <taxon>Aliikangiella</taxon>
    </lineage>
</organism>
<evidence type="ECO:0000256" key="3">
    <source>
        <dbReference type="ARBA" id="ARBA00022723"/>
    </source>
</evidence>
<reference evidence="8 9" key="1">
    <citation type="submission" date="2019-07" db="EMBL/GenBank/DDBJ databases">
        <title>Draft genome for Aliikangiella sp. M105.</title>
        <authorList>
            <person name="Wang G."/>
        </authorList>
    </citation>
    <scope>NUCLEOTIDE SEQUENCE [LARGE SCALE GENOMIC DNA]</scope>
    <source>
        <strain evidence="8 9">M105</strain>
    </source>
</reference>
<dbReference type="InterPro" id="IPR050570">
    <property type="entry name" value="Cell_wall_metabolism_enzyme"/>
</dbReference>
<gene>
    <name evidence="8" type="ORF">FLL46_00795</name>
</gene>
<evidence type="ECO:0000256" key="1">
    <source>
        <dbReference type="ARBA" id="ARBA00001947"/>
    </source>
</evidence>
<dbReference type="GO" id="GO:0006508">
    <property type="term" value="P:proteolysis"/>
    <property type="evidence" value="ECO:0007669"/>
    <property type="project" value="UniProtKB-KW"/>
</dbReference>
<feature type="domain" description="M23ase beta-sheet core" evidence="7">
    <location>
        <begin position="280"/>
        <end position="377"/>
    </location>
</feature>
<evidence type="ECO:0000256" key="5">
    <source>
        <dbReference type="ARBA" id="ARBA00022833"/>
    </source>
</evidence>
<evidence type="ECO:0000313" key="9">
    <source>
        <dbReference type="Proteomes" id="UP000315439"/>
    </source>
</evidence>
<proteinExistence type="predicted"/>
<dbReference type="Gene3D" id="2.70.70.10">
    <property type="entry name" value="Glucose Permease (Domain IIA)"/>
    <property type="match status" value="1"/>
</dbReference>
<dbReference type="PANTHER" id="PTHR21666:SF288">
    <property type="entry name" value="CELL DIVISION PROTEIN YTFB"/>
    <property type="match status" value="1"/>
</dbReference>
<dbReference type="EMBL" id="VIKS01000001">
    <property type="protein sequence ID" value="TQV89450.1"/>
    <property type="molecule type" value="Genomic_DNA"/>
</dbReference>
<name>A0A545UJ11_9GAMM</name>
<dbReference type="GO" id="GO:0046872">
    <property type="term" value="F:metal ion binding"/>
    <property type="evidence" value="ECO:0007669"/>
    <property type="project" value="UniProtKB-KW"/>
</dbReference>
<keyword evidence="6" id="KW-0482">Metalloprotease</keyword>
<dbReference type="Pfam" id="PF01551">
    <property type="entry name" value="Peptidase_M23"/>
    <property type="match status" value="1"/>
</dbReference>
<evidence type="ECO:0000256" key="2">
    <source>
        <dbReference type="ARBA" id="ARBA00022670"/>
    </source>
</evidence>
<evidence type="ECO:0000256" key="6">
    <source>
        <dbReference type="ARBA" id="ARBA00023049"/>
    </source>
</evidence>
<sequence length="410" mass="46528">MNLIILVNLLSGLYSSNIQNSHLVFSTDSHETELCAKRHFSSKSDATFWSTVESIKHHRLQLKPKQTLTQLLSSFGVDEREVYQISKSMTPYLQPAKLQVGQSFEILLSENRILSLSMNFDFDKKLNLARKNNQWQASVERLATISVQSATQGRVESSLYESFLQAEIPLSIFHQYVSLMSHFVDFQRDLKAKDYFALVYSTQSLQSNPGAIKAGFIEYAEIKVRNETVRLYRYEIDGEANYYDESGYLVGSFLIKTPVKGGVLSSHYGKRKHPVLGYTRMHKGLDFGAPLGTPIIAAGKGKVIQAGWSNSFGNFVKIQHLHGYQTLYAHMKKIRRGIKKGVRLRQGEVIGFLGSTGLTAGRHLHYEIHKNGKAINPISVKQKHQVSLNKHQLKEFKEYIRSIQQFNIAP</sequence>
<dbReference type="AlphaFoldDB" id="A0A545UJ11"/>
<comment type="cofactor">
    <cofactor evidence="1">
        <name>Zn(2+)</name>
        <dbReference type="ChEBI" id="CHEBI:29105"/>
    </cofactor>
</comment>
<dbReference type="SUPFAM" id="SSF51261">
    <property type="entry name" value="Duplicated hybrid motif"/>
    <property type="match status" value="1"/>
</dbReference>
<dbReference type="Proteomes" id="UP000315439">
    <property type="component" value="Unassembled WGS sequence"/>
</dbReference>
<dbReference type="CDD" id="cd12797">
    <property type="entry name" value="M23_peptidase"/>
    <property type="match status" value="1"/>
</dbReference>
<keyword evidence="9" id="KW-1185">Reference proteome</keyword>
<keyword evidence="2" id="KW-0645">Protease</keyword>
<keyword evidence="3" id="KW-0479">Metal-binding</keyword>
<keyword evidence="5" id="KW-0862">Zinc</keyword>
<accession>A0A545UJ11</accession>
<dbReference type="InterPro" id="IPR011055">
    <property type="entry name" value="Dup_hybrid_motif"/>
</dbReference>
<comment type="caution">
    <text evidence="8">The sequence shown here is derived from an EMBL/GenBank/DDBJ whole genome shotgun (WGS) entry which is preliminary data.</text>
</comment>
<dbReference type="InterPro" id="IPR016047">
    <property type="entry name" value="M23ase_b-sheet_dom"/>
</dbReference>
<evidence type="ECO:0000259" key="7">
    <source>
        <dbReference type="Pfam" id="PF01551"/>
    </source>
</evidence>
<dbReference type="GO" id="GO:0004222">
    <property type="term" value="F:metalloendopeptidase activity"/>
    <property type="evidence" value="ECO:0007669"/>
    <property type="project" value="TreeGrafter"/>
</dbReference>
<protein>
    <submittedName>
        <fullName evidence="8">Peptidoglycan DD-metalloendopeptidase family protein</fullName>
    </submittedName>
</protein>
<keyword evidence="4" id="KW-0378">Hydrolase</keyword>
<dbReference type="RefSeq" id="WP_142891514.1">
    <property type="nucleotide sequence ID" value="NZ_ML660160.1"/>
</dbReference>
<dbReference type="Gene3D" id="3.10.450.350">
    <property type="match status" value="2"/>
</dbReference>
<dbReference type="OrthoDB" id="9805070at2"/>
<evidence type="ECO:0000256" key="4">
    <source>
        <dbReference type="ARBA" id="ARBA00022801"/>
    </source>
</evidence>
<evidence type="ECO:0000313" key="8">
    <source>
        <dbReference type="EMBL" id="TQV89450.1"/>
    </source>
</evidence>
<dbReference type="PANTHER" id="PTHR21666">
    <property type="entry name" value="PEPTIDASE-RELATED"/>
    <property type="match status" value="1"/>
</dbReference>